<dbReference type="Proteomes" id="UP000829720">
    <property type="component" value="Unassembled WGS sequence"/>
</dbReference>
<comment type="caution">
    <text evidence="1">The sequence shown here is derived from an EMBL/GenBank/DDBJ whole genome shotgun (WGS) entry which is preliminary data.</text>
</comment>
<name>A0A8T3DVK6_9TELE</name>
<gene>
    <name evidence="1" type="ORF">AGOR_G00067570</name>
</gene>
<accession>A0A8T3DVK6</accession>
<proteinExistence type="predicted"/>
<sequence length="227" mass="24674">MVKRASLVPQGPLELLGPVELLVTVVRLALLDLPALLDLLVQMGSPELRESKERADRRVMLEPLAPRGLQGPPDPRARLVFLDLKAPVVLKDPLVPPVSLVLLAELDLPALMVTLVLLALPVPLVKTALRVSAVTVVLQDGREMPVCEAQLEPPERRESQERTAPLVPMVLQVPKVWLGSVVLWVCLVSVEREVSLDFLDLLVNLANRVPLVALEIADPLAPSGPPV</sequence>
<dbReference type="EMBL" id="JAERUA010000005">
    <property type="protein sequence ID" value="KAI1899986.1"/>
    <property type="molecule type" value="Genomic_DNA"/>
</dbReference>
<organism evidence="1 2">
    <name type="scientific">Albula goreensis</name>
    <dbReference type="NCBI Taxonomy" id="1534307"/>
    <lineage>
        <taxon>Eukaryota</taxon>
        <taxon>Metazoa</taxon>
        <taxon>Chordata</taxon>
        <taxon>Craniata</taxon>
        <taxon>Vertebrata</taxon>
        <taxon>Euteleostomi</taxon>
        <taxon>Actinopterygii</taxon>
        <taxon>Neopterygii</taxon>
        <taxon>Teleostei</taxon>
        <taxon>Albuliformes</taxon>
        <taxon>Albulidae</taxon>
        <taxon>Albula</taxon>
    </lineage>
</organism>
<protein>
    <submittedName>
        <fullName evidence="1">Uncharacterized protein</fullName>
    </submittedName>
</protein>
<dbReference type="AlphaFoldDB" id="A0A8T3DVK6"/>
<evidence type="ECO:0000313" key="2">
    <source>
        <dbReference type="Proteomes" id="UP000829720"/>
    </source>
</evidence>
<evidence type="ECO:0000313" key="1">
    <source>
        <dbReference type="EMBL" id="KAI1899986.1"/>
    </source>
</evidence>
<keyword evidence="2" id="KW-1185">Reference proteome</keyword>
<reference evidence="1" key="1">
    <citation type="submission" date="2021-01" db="EMBL/GenBank/DDBJ databases">
        <authorList>
            <person name="Zahm M."/>
            <person name="Roques C."/>
            <person name="Cabau C."/>
            <person name="Klopp C."/>
            <person name="Donnadieu C."/>
            <person name="Jouanno E."/>
            <person name="Lampietro C."/>
            <person name="Louis A."/>
            <person name="Herpin A."/>
            <person name="Echchiki A."/>
            <person name="Berthelot C."/>
            <person name="Parey E."/>
            <person name="Roest-Crollius H."/>
            <person name="Braasch I."/>
            <person name="Postlethwait J."/>
            <person name="Bobe J."/>
            <person name="Montfort J."/>
            <person name="Bouchez O."/>
            <person name="Begum T."/>
            <person name="Mejri S."/>
            <person name="Adams A."/>
            <person name="Chen W.-J."/>
            <person name="Guiguen Y."/>
        </authorList>
    </citation>
    <scope>NUCLEOTIDE SEQUENCE</scope>
    <source>
        <tissue evidence="1">Blood</tissue>
    </source>
</reference>